<feature type="compositionally biased region" description="Basic and acidic residues" evidence="1">
    <location>
        <begin position="132"/>
        <end position="147"/>
    </location>
</feature>
<feature type="compositionally biased region" description="Basic residues" evidence="1">
    <location>
        <begin position="118"/>
        <end position="129"/>
    </location>
</feature>
<dbReference type="Gene3D" id="6.10.250.970">
    <property type="match status" value="1"/>
</dbReference>
<sequence>MDHKASGEVTRHLQRLNKLQAHHNACEKRYEEANSKRRIEEKEKTTILHRQITQDAPVPGDELEATEQQPAQKQGMKRAASKANERQDTSKFMAKEESTEGIEDAPVPGDEPGIAKQKPARKRSVKRAASKTPERWDTSKQLLREEQSEGGAKKTRRMWSKLEVDAVEKTLMSFIKSGKMPGKADCETCIAADTEALSER</sequence>
<feature type="non-terminal residue" evidence="3">
    <location>
        <position position="200"/>
    </location>
</feature>
<dbReference type="OrthoDB" id="5376140at2759"/>
<dbReference type="GeneID" id="106534350"/>
<evidence type="ECO:0000256" key="1">
    <source>
        <dbReference type="SAM" id="MobiDB-lite"/>
    </source>
</evidence>
<feature type="region of interest" description="Disordered" evidence="1">
    <location>
        <begin position="28"/>
        <end position="157"/>
    </location>
</feature>
<evidence type="ECO:0000313" key="3">
    <source>
        <dbReference type="RefSeq" id="XP_013886413.1"/>
    </source>
</evidence>
<dbReference type="RefSeq" id="XP_013886413.1">
    <property type="nucleotide sequence ID" value="XM_014030959.1"/>
</dbReference>
<organism evidence="2 3">
    <name type="scientific">Austrofundulus limnaeus</name>
    <name type="common">Annual killifish</name>
    <dbReference type="NCBI Taxonomy" id="52670"/>
    <lineage>
        <taxon>Eukaryota</taxon>
        <taxon>Metazoa</taxon>
        <taxon>Chordata</taxon>
        <taxon>Craniata</taxon>
        <taxon>Vertebrata</taxon>
        <taxon>Euteleostomi</taxon>
        <taxon>Actinopterygii</taxon>
        <taxon>Neopterygii</taxon>
        <taxon>Teleostei</taxon>
        <taxon>Neoteleostei</taxon>
        <taxon>Acanthomorphata</taxon>
        <taxon>Ovalentaria</taxon>
        <taxon>Atherinomorphae</taxon>
        <taxon>Cyprinodontiformes</taxon>
        <taxon>Rivulidae</taxon>
        <taxon>Austrofundulus</taxon>
    </lineage>
</organism>
<feature type="compositionally biased region" description="Basic and acidic residues" evidence="1">
    <location>
        <begin position="28"/>
        <end position="46"/>
    </location>
</feature>
<dbReference type="AlphaFoldDB" id="A0A2I4D2F6"/>
<name>A0A2I4D2F6_AUSLI</name>
<dbReference type="KEGG" id="alim:106534350"/>
<dbReference type="InParanoid" id="A0A2I4D2F6"/>
<dbReference type="Proteomes" id="UP000192220">
    <property type="component" value="Unplaced"/>
</dbReference>
<feature type="compositionally biased region" description="Basic and acidic residues" evidence="1">
    <location>
        <begin position="83"/>
        <end position="98"/>
    </location>
</feature>
<evidence type="ECO:0000313" key="2">
    <source>
        <dbReference type="Proteomes" id="UP000192220"/>
    </source>
</evidence>
<gene>
    <name evidence="3" type="primary">LOC106534350</name>
</gene>
<dbReference type="InterPro" id="IPR046370">
    <property type="entry name" value="MAML_N_sf"/>
</dbReference>
<accession>A0A2I4D2F6</accession>
<proteinExistence type="predicted"/>
<reference evidence="3" key="1">
    <citation type="submission" date="2025-08" db="UniProtKB">
        <authorList>
            <consortium name="RefSeq"/>
        </authorList>
    </citation>
    <scope>IDENTIFICATION</scope>
</reference>
<protein>
    <submittedName>
        <fullName evidence="3">Uncharacterized protein LOC106534350</fullName>
    </submittedName>
</protein>
<keyword evidence="2" id="KW-1185">Reference proteome</keyword>